<feature type="compositionally biased region" description="Low complexity" evidence="2">
    <location>
        <begin position="25"/>
        <end position="38"/>
    </location>
</feature>
<dbReference type="EMBL" id="CAJNYV010002752">
    <property type="protein sequence ID" value="CAF3500050.1"/>
    <property type="molecule type" value="Genomic_DNA"/>
</dbReference>
<evidence type="ECO:0000313" key="3">
    <source>
        <dbReference type="EMBL" id="CAF3500050.1"/>
    </source>
</evidence>
<proteinExistence type="predicted"/>
<feature type="coiled-coil region" evidence="1">
    <location>
        <begin position="609"/>
        <end position="636"/>
    </location>
</feature>
<feature type="region of interest" description="Disordered" evidence="2">
    <location>
        <begin position="940"/>
        <end position="964"/>
    </location>
</feature>
<evidence type="ECO:0000313" key="4">
    <source>
        <dbReference type="Proteomes" id="UP000663865"/>
    </source>
</evidence>
<gene>
    <name evidence="3" type="ORF">KIK155_LOCUS15724</name>
</gene>
<name>A0A818GZP5_9BILA</name>
<organism evidence="3 4">
    <name type="scientific">Rotaria socialis</name>
    <dbReference type="NCBI Taxonomy" id="392032"/>
    <lineage>
        <taxon>Eukaryota</taxon>
        <taxon>Metazoa</taxon>
        <taxon>Spiralia</taxon>
        <taxon>Gnathifera</taxon>
        <taxon>Rotifera</taxon>
        <taxon>Eurotatoria</taxon>
        <taxon>Bdelloidea</taxon>
        <taxon>Philodinida</taxon>
        <taxon>Philodinidae</taxon>
        <taxon>Rotaria</taxon>
    </lineage>
</organism>
<evidence type="ECO:0000256" key="2">
    <source>
        <dbReference type="SAM" id="MobiDB-lite"/>
    </source>
</evidence>
<comment type="caution">
    <text evidence="3">The sequence shown here is derived from an EMBL/GenBank/DDBJ whole genome shotgun (WGS) entry which is preliminary data.</text>
</comment>
<evidence type="ECO:0000256" key="1">
    <source>
        <dbReference type="SAM" id="Coils"/>
    </source>
</evidence>
<dbReference type="Proteomes" id="UP000663865">
    <property type="component" value="Unassembled WGS sequence"/>
</dbReference>
<feature type="region of interest" description="Disordered" evidence="2">
    <location>
        <begin position="1"/>
        <end position="75"/>
    </location>
</feature>
<keyword evidence="1" id="KW-0175">Coiled coil</keyword>
<protein>
    <submittedName>
        <fullName evidence="3">Uncharacterized protein</fullName>
    </submittedName>
</protein>
<sequence length="1480" mass="172424">MPSEKREPSGTRPQTAKTEPPKPVRSASTSARRSSRLHASTETETKEIIPGATVIKPGPAATPESKPAVPLVHPPTVTASTRNVLTTNPNVNPSTSSFTVSLYALRYFINSDKVKLQAVFASKFVQDFKKIARLSKEKKQDYIPSVFQLSANIQIDNDGISYLVTENARHRFTNYSLRVEKLNRLFANLQCDEIINRSMNSETSRTQFIFDLRFPRGTNTADLGANVAVWDQLCFFTYFIIHSEQLDLFPALINQFAILIHSDELDMTSDNFITFADTAYTYLSYIDHNLENPAYLRVIIQIWGILPLKTTNLSFAEPTVRLSAVTILKVALKNLSNLIVNMDPTEWPLIKDGLVLLMYIELLSSNRDFEFDSISAFVDDKIKTKPKQEIVHSLLEKLLESQKCIQRANWTELLKFISKNKSMCDYLKLSSSFDAFFLCTKYILQVSLNDDVAQTRMKQIFNEMISKQKLDLRLSEIVLILKFLQDPLPENENEKKSTEFIHSMVETSVALQDRIKSYLTKLIIKETDLTLLYDLFQYYNPILLFNIDKQTYLLKIFNQYEPRSFGFYTKWFRYFLCDKNYVETTQEWYYFEFLINKWLDKVVEDRGLFRQIMIEIDNLIDQLSRVENNKANNRRLAYFVKNIIDRNFKRSSLSDAIINVGTNVSNKIFLEEFERKFKEEHFLPNINTIKAMQSFNNPLLILAELYKGKEAVDLVQHLIEICCDAIEIGHDELLEHTLDRPSKDTLTYFMLFEKCFIKISLRQNILNRLQNLWNLWEEKGLQARQIIYWQTFTSNQEFYFDEIWNIVGIYAKKTYKVNKLFDKQYQEMLKMIKLKENIANCLNAYCVESIDKEKYLAALDSLQRKIDEGRIQGITVEPELKRLEQLAARLSQVSKSHAWIHYYIKQIHNQETSTNAASKRSAEAAETVDIDLLFDKGEERPAASEKKRRSISKVRSSTPDDHRTTITTENVRSRREFNTKTTCEETLANANSLFGQFVVELDRLCTKWKELPMEQLLNIFPGAGFIESDTTILKEFLQADVIPDLRLIFTFWTNRKHLHDLAFGFEDLLERFQISTKTDYKKTFNDLIKINEKSIAGDCYDNYRHYLETIENVYSTDILSLCAALHVSKELMQFLGDLTVNDADNLLEAVNDWDETLISTKSVIDFVKLKTFFINTDVSIEELRSHQTELVFEDVAKCFDVIFKDDEFKNVIELFETCSQSVAGIKHLYLELTNKEQSKRRCIMDILSHSSLLFVKNLSTERLFDVKIKSKNLTFDDLSELRDRARLIGYSNVHNKNEDHNREIEKLESFVELVGVIEDVIKNLSALYIAGFPTVTDIIDYQVVTCSAGDYQDLHCLYKNLEEKLKSWEQLLCQMYEIYPELTYFSYEQFQTVESFLYNAKIEENHPGYHLLKYIGFEPVLLQQFTLPEKPDGENERLENLGKILTTQRFRSDDRAEFEQGYTGHTVSILFFVYYMVPYD</sequence>
<reference evidence="3" key="1">
    <citation type="submission" date="2021-02" db="EMBL/GenBank/DDBJ databases">
        <authorList>
            <person name="Nowell W R."/>
        </authorList>
    </citation>
    <scope>NUCLEOTIDE SEQUENCE</scope>
</reference>
<accession>A0A818GZP5</accession>